<evidence type="ECO:0000313" key="2">
    <source>
        <dbReference type="EMBL" id="CAA9287587.1"/>
    </source>
</evidence>
<name>A0A6J4JUI4_9CHLR</name>
<dbReference type="AlphaFoldDB" id="A0A6J4JUI4"/>
<protein>
    <submittedName>
        <fullName evidence="2">Uncharacterized protein</fullName>
    </submittedName>
</protein>
<sequence>MRSTGLEKFVHFRRLTGEVDETLLGRSRAGKASPPGAHDGPLSV</sequence>
<proteinExistence type="predicted"/>
<reference evidence="2" key="1">
    <citation type="submission" date="2020-02" db="EMBL/GenBank/DDBJ databases">
        <authorList>
            <person name="Meier V. D."/>
        </authorList>
    </citation>
    <scope>NUCLEOTIDE SEQUENCE</scope>
    <source>
        <strain evidence="2">AVDCRST_MAG93</strain>
    </source>
</reference>
<accession>A0A6J4JUI4</accession>
<organism evidence="2">
    <name type="scientific">uncultured Chloroflexia bacterium</name>
    <dbReference type="NCBI Taxonomy" id="1672391"/>
    <lineage>
        <taxon>Bacteria</taxon>
        <taxon>Bacillati</taxon>
        <taxon>Chloroflexota</taxon>
        <taxon>Chloroflexia</taxon>
        <taxon>environmental samples</taxon>
    </lineage>
</organism>
<feature type="region of interest" description="Disordered" evidence="1">
    <location>
        <begin position="24"/>
        <end position="44"/>
    </location>
</feature>
<dbReference type="EMBL" id="CADCTR010001244">
    <property type="protein sequence ID" value="CAA9287587.1"/>
    <property type="molecule type" value="Genomic_DNA"/>
</dbReference>
<gene>
    <name evidence="2" type="ORF">AVDCRST_MAG93-3659</name>
</gene>
<evidence type="ECO:0000256" key="1">
    <source>
        <dbReference type="SAM" id="MobiDB-lite"/>
    </source>
</evidence>